<feature type="compositionally biased region" description="Pro residues" evidence="6">
    <location>
        <begin position="327"/>
        <end position="350"/>
    </location>
</feature>
<feature type="compositionally biased region" description="Low complexity" evidence="6">
    <location>
        <begin position="316"/>
        <end position="326"/>
    </location>
</feature>
<feature type="transmembrane region" description="Helical" evidence="7">
    <location>
        <begin position="414"/>
        <end position="438"/>
    </location>
</feature>
<evidence type="ECO:0000256" key="2">
    <source>
        <dbReference type="ARBA" id="ARBA00022741"/>
    </source>
</evidence>
<dbReference type="EMBL" id="CP086322">
    <property type="protein sequence ID" value="UQA92381.1"/>
    <property type="molecule type" value="Genomic_DNA"/>
</dbReference>
<dbReference type="GO" id="GO:0004674">
    <property type="term" value="F:protein serine/threonine kinase activity"/>
    <property type="evidence" value="ECO:0007669"/>
    <property type="project" value="UniProtKB-KW"/>
</dbReference>
<dbReference type="InterPro" id="IPR017441">
    <property type="entry name" value="Protein_kinase_ATP_BS"/>
</dbReference>
<gene>
    <name evidence="9" type="ORF">K9S39_11515</name>
</gene>
<name>A0ABY4M7Y9_9ACTN</name>
<evidence type="ECO:0000259" key="8">
    <source>
        <dbReference type="PROSITE" id="PS50011"/>
    </source>
</evidence>
<keyword evidence="2 5" id="KW-0547">Nucleotide-binding</keyword>
<keyword evidence="7" id="KW-0472">Membrane</keyword>
<feature type="region of interest" description="Disordered" evidence="6">
    <location>
        <begin position="300"/>
        <end position="409"/>
    </location>
</feature>
<feature type="domain" description="Protein kinase" evidence="8">
    <location>
        <begin position="25"/>
        <end position="289"/>
    </location>
</feature>
<keyword evidence="7" id="KW-1133">Transmembrane helix</keyword>
<reference evidence="9" key="1">
    <citation type="submission" date="2021-10" db="EMBL/GenBank/DDBJ databases">
        <title>Streptomyces nigrumlapis sp.nov.,an antimicrobial producing actinobacterium isolated from Black Gobi rocks.</title>
        <authorList>
            <person name="Wen Y."/>
            <person name="Zhang W."/>
            <person name="Liu X.G."/>
        </authorList>
    </citation>
    <scope>NUCLEOTIDE SEQUENCE</scope>
    <source>
        <strain evidence="9">ST13-2-2</strain>
    </source>
</reference>
<protein>
    <submittedName>
        <fullName evidence="9">Serine/threonine protein kinase</fullName>
    </submittedName>
</protein>
<dbReference type="PANTHER" id="PTHR43289">
    <property type="entry name" value="MITOGEN-ACTIVATED PROTEIN KINASE KINASE KINASE 20-RELATED"/>
    <property type="match status" value="1"/>
</dbReference>
<evidence type="ECO:0000256" key="4">
    <source>
        <dbReference type="ARBA" id="ARBA00022840"/>
    </source>
</evidence>
<dbReference type="InterPro" id="IPR011009">
    <property type="entry name" value="Kinase-like_dom_sf"/>
</dbReference>
<dbReference type="Gene3D" id="1.10.510.10">
    <property type="entry name" value="Transferase(Phosphotransferase) domain 1"/>
    <property type="match status" value="1"/>
</dbReference>
<dbReference type="RefSeq" id="WP_248863242.1">
    <property type="nucleotide sequence ID" value="NZ_CP086322.1"/>
</dbReference>
<keyword evidence="7" id="KW-0812">Transmembrane</keyword>
<feature type="binding site" evidence="5">
    <location>
        <position position="53"/>
    </location>
    <ligand>
        <name>ATP</name>
        <dbReference type="ChEBI" id="CHEBI:30616"/>
    </ligand>
</feature>
<evidence type="ECO:0000256" key="5">
    <source>
        <dbReference type="PROSITE-ProRule" id="PRU10141"/>
    </source>
</evidence>
<evidence type="ECO:0000313" key="9">
    <source>
        <dbReference type="EMBL" id="UQA92381.1"/>
    </source>
</evidence>
<dbReference type="CDD" id="cd14014">
    <property type="entry name" value="STKc_PknB_like"/>
    <property type="match status" value="1"/>
</dbReference>
<feature type="compositionally biased region" description="Basic and acidic residues" evidence="6">
    <location>
        <begin position="489"/>
        <end position="501"/>
    </location>
</feature>
<dbReference type="InterPro" id="IPR008271">
    <property type="entry name" value="Ser/Thr_kinase_AS"/>
</dbReference>
<evidence type="ECO:0000256" key="6">
    <source>
        <dbReference type="SAM" id="MobiDB-lite"/>
    </source>
</evidence>
<feature type="compositionally biased region" description="Low complexity" evidence="6">
    <location>
        <begin position="366"/>
        <end position="402"/>
    </location>
</feature>
<evidence type="ECO:0000256" key="7">
    <source>
        <dbReference type="SAM" id="Phobius"/>
    </source>
</evidence>
<accession>A0ABY4M7Y9</accession>
<dbReference type="PROSITE" id="PS50011">
    <property type="entry name" value="PROTEIN_KINASE_DOM"/>
    <property type="match status" value="1"/>
</dbReference>
<feature type="region of interest" description="Disordered" evidence="6">
    <location>
        <begin position="445"/>
        <end position="534"/>
    </location>
</feature>
<feature type="compositionally biased region" description="Basic and acidic residues" evidence="6">
    <location>
        <begin position="445"/>
        <end position="456"/>
    </location>
</feature>
<keyword evidence="1" id="KW-0808">Transferase</keyword>
<keyword evidence="9" id="KW-0723">Serine/threonine-protein kinase</keyword>
<dbReference type="PROSITE" id="PS00108">
    <property type="entry name" value="PROTEIN_KINASE_ST"/>
    <property type="match status" value="1"/>
</dbReference>
<dbReference type="PANTHER" id="PTHR43289:SF34">
    <property type="entry name" value="SERINE_THREONINE-PROTEIN KINASE YBDM-RELATED"/>
    <property type="match status" value="1"/>
</dbReference>
<proteinExistence type="predicted"/>
<evidence type="ECO:0000256" key="3">
    <source>
        <dbReference type="ARBA" id="ARBA00022777"/>
    </source>
</evidence>
<evidence type="ECO:0000313" key="10">
    <source>
        <dbReference type="Proteomes" id="UP000830115"/>
    </source>
</evidence>
<dbReference type="Gene3D" id="3.30.200.20">
    <property type="entry name" value="Phosphorylase Kinase, domain 1"/>
    <property type="match status" value="1"/>
</dbReference>
<dbReference type="InterPro" id="IPR000719">
    <property type="entry name" value="Prot_kinase_dom"/>
</dbReference>
<dbReference type="SMART" id="SM00220">
    <property type="entry name" value="S_TKc"/>
    <property type="match status" value="1"/>
</dbReference>
<evidence type="ECO:0000256" key="1">
    <source>
        <dbReference type="ARBA" id="ARBA00022679"/>
    </source>
</evidence>
<keyword evidence="4 5" id="KW-0067">ATP-binding</keyword>
<keyword evidence="3 9" id="KW-0418">Kinase</keyword>
<dbReference type="Pfam" id="PF00069">
    <property type="entry name" value="Pkinase"/>
    <property type="match status" value="1"/>
</dbReference>
<keyword evidence="10" id="KW-1185">Reference proteome</keyword>
<dbReference type="Proteomes" id="UP000830115">
    <property type="component" value="Chromosome"/>
</dbReference>
<dbReference type="PROSITE" id="PS00107">
    <property type="entry name" value="PROTEIN_KINASE_ATP"/>
    <property type="match status" value="1"/>
</dbReference>
<organism evidence="9 10">
    <name type="scientific">Streptomyces halobius</name>
    <dbReference type="NCBI Taxonomy" id="2879846"/>
    <lineage>
        <taxon>Bacteria</taxon>
        <taxon>Bacillati</taxon>
        <taxon>Actinomycetota</taxon>
        <taxon>Actinomycetes</taxon>
        <taxon>Kitasatosporales</taxon>
        <taxon>Streptomycetaceae</taxon>
        <taxon>Streptomyces</taxon>
    </lineage>
</organism>
<sequence>MVNSVDPSGIFQPLEDDDPKAIAGYRLSAKLGSGGMGKVYLSYTPGGRPVAIKVIRPEFSEDAEFRRRFKQEVQSAQRVQGLFTAPVIDSDADGPSPWLATAYVPGPSLSAAVAEHGRLPVPTVLLLVAGIAEALQVIHGAGIVHRDLKPSNVLLAADGPRVIDFGIARAADATSLTSSGVTVGTPTFMAPEQAAGSTITPATDIFALGQVAAYAAIGNPAFGEGTSHGVLYRIVHEEPDLTGLPEELHELVTRCLTKDTSARPSVAEVIELCGAASGETQLRRPEEWLPTAVAADITTRSAAPAPAQAPPPPLEAPAQPAVAPQTPAQPPAQPAQPPAPPTQPAAPAQPVPTTLNQPQTPPPGFGPAAYAPTATSATPAASAPVATPPGGSSGTGPTTTVPAPQPPKKKRKGLITALVLVCLLVFAGVGGGVVYYFMKGDAKKTSNQADDKKKGAEGAPDATGGTSATPEEGGDPSAPATPAQDPEPVDYKGIDLPDEYHLSMSDEPVKPSNADNDTDEDFTYTDNNYSDDRVSTENGKLVLLTAGQEGSLDTCRNETRFTERILTKQLTKDAQMCLTTDYGHVALITLKGFAPKSSPSSYMTVDVRVWRNAVTPEATP</sequence>
<dbReference type="SUPFAM" id="SSF56112">
    <property type="entry name" value="Protein kinase-like (PK-like)"/>
    <property type="match status" value="1"/>
</dbReference>